<evidence type="ECO:0000313" key="15">
    <source>
        <dbReference type="EMBL" id="CAB5071453.1"/>
    </source>
</evidence>
<dbReference type="GO" id="GO:0006364">
    <property type="term" value="P:rRNA processing"/>
    <property type="evidence" value="ECO:0007669"/>
    <property type="project" value="UniProtKB-KW"/>
</dbReference>
<evidence type="ECO:0000256" key="5">
    <source>
        <dbReference type="ARBA" id="ARBA00022691"/>
    </source>
</evidence>
<dbReference type="PANTHER" id="PTHR46111">
    <property type="entry name" value="RIBOSOMAL RNA SMALL SUBUNIT METHYLTRANSFERASE I"/>
    <property type="match status" value="1"/>
</dbReference>
<dbReference type="Pfam" id="PF00590">
    <property type="entry name" value="TP_methylase"/>
    <property type="match status" value="1"/>
</dbReference>
<evidence type="ECO:0000313" key="11">
    <source>
        <dbReference type="EMBL" id="CAB4829025.1"/>
    </source>
</evidence>
<evidence type="ECO:0000256" key="4">
    <source>
        <dbReference type="ARBA" id="ARBA00022679"/>
    </source>
</evidence>
<evidence type="ECO:0000256" key="3">
    <source>
        <dbReference type="ARBA" id="ARBA00022603"/>
    </source>
</evidence>
<evidence type="ECO:0000313" key="12">
    <source>
        <dbReference type="EMBL" id="CAB4876350.1"/>
    </source>
</evidence>
<dbReference type="EMBL" id="CAFABH010000013">
    <property type="protein sequence ID" value="CAB4829025.1"/>
    <property type="molecule type" value="Genomic_DNA"/>
</dbReference>
<dbReference type="EMBL" id="CAFBOC010000010">
    <property type="protein sequence ID" value="CAB4979224.1"/>
    <property type="molecule type" value="Genomic_DNA"/>
</dbReference>
<dbReference type="EMBL" id="CAEZXO010000003">
    <property type="protein sequence ID" value="CAB4688912.1"/>
    <property type="molecule type" value="Genomic_DNA"/>
</dbReference>
<evidence type="ECO:0000313" key="14">
    <source>
        <dbReference type="EMBL" id="CAB4979224.1"/>
    </source>
</evidence>
<dbReference type="CDD" id="cd11648">
    <property type="entry name" value="RsmI"/>
    <property type="match status" value="1"/>
</dbReference>
<dbReference type="EMBL" id="CAFBLD010000010">
    <property type="protein sequence ID" value="CAB4876350.1"/>
    <property type="molecule type" value="Genomic_DNA"/>
</dbReference>
<dbReference type="Gene3D" id="3.30.950.10">
    <property type="entry name" value="Methyltransferase, Cobalt-precorrin-4 Transmethylase, Domain 2"/>
    <property type="match status" value="1"/>
</dbReference>
<gene>
    <name evidence="8" type="ORF">UFOPK2510_00530</name>
    <name evidence="9" type="ORF">UFOPK2718_01154</name>
    <name evidence="10" type="ORF">UFOPK2936_00919</name>
    <name evidence="11" type="ORF">UFOPK3174_00879</name>
    <name evidence="12" type="ORF">UFOPK3328_01375</name>
    <name evidence="13" type="ORF">UFOPK3779_00952</name>
    <name evidence="14" type="ORF">UFOPK3913_01019</name>
    <name evidence="7" type="ORF">UFOPK4107_00415</name>
    <name evidence="15" type="ORF">UFOPK4403_00605</name>
</gene>
<keyword evidence="5" id="KW-0949">S-adenosyl-L-methionine</keyword>
<dbReference type="NCBIfam" id="TIGR00096">
    <property type="entry name" value="16S rRNA (cytidine(1402)-2'-O)-methyltransferase"/>
    <property type="match status" value="1"/>
</dbReference>
<dbReference type="HAMAP" id="MF_01877">
    <property type="entry name" value="16SrRNA_methyltr_I"/>
    <property type="match status" value="1"/>
</dbReference>
<feature type="domain" description="Tetrapyrrole methylase" evidence="6">
    <location>
        <begin position="3"/>
        <end position="204"/>
    </location>
</feature>
<dbReference type="GO" id="GO:0008168">
    <property type="term" value="F:methyltransferase activity"/>
    <property type="evidence" value="ECO:0007669"/>
    <property type="project" value="UniProtKB-KW"/>
</dbReference>
<evidence type="ECO:0000313" key="13">
    <source>
        <dbReference type="EMBL" id="CAB4947263.1"/>
    </source>
</evidence>
<dbReference type="InterPro" id="IPR035996">
    <property type="entry name" value="4pyrrol_Methylase_sf"/>
</dbReference>
<dbReference type="PROSITE" id="PS01296">
    <property type="entry name" value="RSMI"/>
    <property type="match status" value="1"/>
</dbReference>
<evidence type="ECO:0000313" key="10">
    <source>
        <dbReference type="EMBL" id="CAB4781063.1"/>
    </source>
</evidence>
<keyword evidence="2" id="KW-0698">rRNA processing</keyword>
<evidence type="ECO:0000259" key="6">
    <source>
        <dbReference type="Pfam" id="PF00590"/>
    </source>
</evidence>
<dbReference type="EMBL" id="CAESAE010000002">
    <property type="protein sequence ID" value="CAB4333485.1"/>
    <property type="molecule type" value="Genomic_DNA"/>
</dbReference>
<protein>
    <submittedName>
        <fullName evidence="11">Unannotated protein</fullName>
    </submittedName>
</protein>
<dbReference type="EMBL" id="CAFBQX010000002">
    <property type="protein sequence ID" value="CAB5071453.1"/>
    <property type="molecule type" value="Genomic_DNA"/>
</dbReference>
<reference evidence="11" key="1">
    <citation type="submission" date="2020-05" db="EMBL/GenBank/DDBJ databases">
        <authorList>
            <person name="Chiriac C."/>
            <person name="Salcher M."/>
            <person name="Ghai R."/>
            <person name="Kavagutti S V."/>
        </authorList>
    </citation>
    <scope>NUCLEOTIDE SEQUENCE</scope>
</reference>
<evidence type="ECO:0000313" key="8">
    <source>
        <dbReference type="EMBL" id="CAB4688912.1"/>
    </source>
</evidence>
<dbReference type="InterPro" id="IPR014776">
    <property type="entry name" value="4pyrrole_Mease_sub2"/>
</dbReference>
<dbReference type="PIRSF" id="PIRSF005917">
    <property type="entry name" value="MTase_YraL"/>
    <property type="match status" value="1"/>
</dbReference>
<dbReference type="EMBL" id="CAEZYM010000011">
    <property type="protein sequence ID" value="CAB4729783.1"/>
    <property type="molecule type" value="Genomic_DNA"/>
</dbReference>
<dbReference type="GO" id="GO:0032259">
    <property type="term" value="P:methylation"/>
    <property type="evidence" value="ECO:0007669"/>
    <property type="project" value="UniProtKB-KW"/>
</dbReference>
<dbReference type="FunFam" id="3.30.950.10:FF:000002">
    <property type="entry name" value="Ribosomal RNA small subunit methyltransferase I"/>
    <property type="match status" value="1"/>
</dbReference>
<dbReference type="InterPro" id="IPR008189">
    <property type="entry name" value="rRNA_ssu_MeTfrase_I"/>
</dbReference>
<dbReference type="InterPro" id="IPR018063">
    <property type="entry name" value="SAM_MeTrfase_RsmI_CS"/>
</dbReference>
<name>A0A6J7A8B7_9ZZZZ</name>
<dbReference type="EMBL" id="CAEZZW010000004">
    <property type="protein sequence ID" value="CAB4781063.1"/>
    <property type="molecule type" value="Genomic_DNA"/>
</dbReference>
<accession>A0A6J7A8B7</accession>
<dbReference type="InterPro" id="IPR014777">
    <property type="entry name" value="4pyrrole_Mease_sub1"/>
</dbReference>
<evidence type="ECO:0000256" key="1">
    <source>
        <dbReference type="ARBA" id="ARBA00022490"/>
    </source>
</evidence>
<keyword evidence="4" id="KW-0808">Transferase</keyword>
<evidence type="ECO:0000313" key="9">
    <source>
        <dbReference type="EMBL" id="CAB4729783.1"/>
    </source>
</evidence>
<proteinExistence type="inferred from homology"/>
<dbReference type="PANTHER" id="PTHR46111:SF1">
    <property type="entry name" value="RIBOSOMAL RNA SMALL SUBUNIT METHYLTRANSFERASE I"/>
    <property type="match status" value="1"/>
</dbReference>
<dbReference type="AlphaFoldDB" id="A0A6J7A8B7"/>
<dbReference type="InterPro" id="IPR000878">
    <property type="entry name" value="4pyrrol_Mease"/>
</dbReference>
<dbReference type="Gene3D" id="3.40.1010.10">
    <property type="entry name" value="Cobalt-precorrin-4 Transmethylase, Domain 1"/>
    <property type="match status" value="1"/>
</dbReference>
<sequence>MSLILAATPLGNIGDASARLRTAIEEATIVAAEDSRKFHRLCSDLEIDFKGRVLSFFEGNEQERTPEILTVLATGASVLVVSDAGMPTISDPGYRLMRDAIAQNIEVTVIPGPSAVTMALALSGLPTDRFLFEGFSPRALGARQKFFDNLRHEERTIIWFEAPHRLSDALTDAVEVFGPHRMAVICREMTKKYEETIRGNLEELLTWAQTNEVLGEITIVMAGAVKDSAQASTSAVVSRVREFEAAGMDRKSAIAAVADEFSMPKRVVFAAMVDSKSTSKIST</sequence>
<evidence type="ECO:0000313" key="7">
    <source>
        <dbReference type="EMBL" id="CAB4333485.1"/>
    </source>
</evidence>
<dbReference type="SUPFAM" id="SSF53790">
    <property type="entry name" value="Tetrapyrrole methylase"/>
    <property type="match status" value="1"/>
</dbReference>
<dbReference type="EMBL" id="CAFBNH010000005">
    <property type="protein sequence ID" value="CAB4947263.1"/>
    <property type="molecule type" value="Genomic_DNA"/>
</dbReference>
<evidence type="ECO:0000256" key="2">
    <source>
        <dbReference type="ARBA" id="ARBA00022552"/>
    </source>
</evidence>
<keyword evidence="1" id="KW-0963">Cytoplasm</keyword>
<organism evidence="11">
    <name type="scientific">freshwater metagenome</name>
    <dbReference type="NCBI Taxonomy" id="449393"/>
    <lineage>
        <taxon>unclassified sequences</taxon>
        <taxon>metagenomes</taxon>
        <taxon>ecological metagenomes</taxon>
    </lineage>
</organism>
<keyword evidence="3" id="KW-0489">Methyltransferase</keyword>